<keyword evidence="3" id="KW-0378">Hydrolase</keyword>
<dbReference type="EMBL" id="VLKK01000003">
    <property type="protein sequence ID" value="TWH96108.1"/>
    <property type="molecule type" value="Genomic_DNA"/>
</dbReference>
<dbReference type="PANTHER" id="PTHR43694">
    <property type="entry name" value="RIBONUCLEASE J"/>
    <property type="match status" value="1"/>
</dbReference>
<evidence type="ECO:0000313" key="9">
    <source>
        <dbReference type="Proteomes" id="UP000316624"/>
    </source>
</evidence>
<dbReference type="PANTHER" id="PTHR43694:SF1">
    <property type="entry name" value="RIBONUCLEASE J"/>
    <property type="match status" value="1"/>
</dbReference>
<protein>
    <submittedName>
        <fullName evidence="8">Ribonuclease J</fullName>
    </submittedName>
</protein>
<keyword evidence="2" id="KW-0479">Metal-binding</keyword>
<dbReference type="GO" id="GO:0003723">
    <property type="term" value="F:RNA binding"/>
    <property type="evidence" value="ECO:0007669"/>
    <property type="project" value="UniProtKB-KW"/>
</dbReference>
<dbReference type="Pfam" id="PF22505">
    <property type="entry name" value="RNase_J_b_CASP"/>
    <property type="match status" value="1"/>
</dbReference>
<evidence type="ECO:0000256" key="3">
    <source>
        <dbReference type="ARBA" id="ARBA00022801"/>
    </source>
</evidence>
<keyword evidence="6" id="KW-0694">RNA-binding</keyword>
<dbReference type="Pfam" id="PF07521">
    <property type="entry name" value="RMMBL"/>
    <property type="match status" value="1"/>
</dbReference>
<keyword evidence="9" id="KW-1185">Reference proteome</keyword>
<dbReference type="Gene3D" id="3.10.20.580">
    <property type="match status" value="1"/>
</dbReference>
<dbReference type="SMART" id="SM00849">
    <property type="entry name" value="Lactamase_B"/>
    <property type="match status" value="1"/>
</dbReference>
<dbReference type="InterPro" id="IPR036866">
    <property type="entry name" value="RibonucZ/Hydroxyglut_hydro"/>
</dbReference>
<name>A0A562KL00_SPHWJ</name>
<dbReference type="Pfam" id="PF00753">
    <property type="entry name" value="Lactamase_B"/>
    <property type="match status" value="1"/>
</dbReference>
<dbReference type="Gene3D" id="3.60.15.10">
    <property type="entry name" value="Ribonuclease Z/Hydroxyacylglutathione hydrolase-like"/>
    <property type="match status" value="1"/>
</dbReference>
<accession>A0A562KL00</accession>
<dbReference type="Gene3D" id="3.40.50.10710">
    <property type="entry name" value="Metallo-hydrolase/oxidoreductase"/>
    <property type="match status" value="1"/>
</dbReference>
<dbReference type="InterPro" id="IPR011108">
    <property type="entry name" value="RMMBL"/>
</dbReference>
<dbReference type="SUPFAM" id="SSF56281">
    <property type="entry name" value="Metallo-hydrolase/oxidoreductase"/>
    <property type="match status" value="1"/>
</dbReference>
<gene>
    <name evidence="8" type="ORF">IQ35_01199</name>
</gene>
<dbReference type="InterPro" id="IPR001279">
    <property type="entry name" value="Metallo-B-lactamas"/>
</dbReference>
<sequence length="545" mass="58189">MTPADELLFLALGGSGEIGMNVNLYGCRGKWVMVDLGLTFADPAYPGVELILPDLSFIEERRDDLLGIVLTHGHEDHIGAIPYLAADLGVPLYATPFTAGLIRLKLEEEGLTNEVELNVIDNEGSFALGPFGFRYVPLAHSIPEGNAVLIDTPHGRIFHTGDWKLDEQPLLGVPSTPEELTAIGDEGVLALVCDSTNVFNPKASGSEGDVRAGLMTTIAGAKGRVLVTTFASNAARLQTLGEVALATGRRLCVAGRSLDRIISTARNAGYLKDFPPAIDWDAAMALPRNEVMIIATGGQGEARAALARIAFDAHPIKLDEGDMVVFSSKQIPGNEIAIGRIQNALAASGVLMITDREAEVHVSGHPGRPELEAMYGWIRPQILLPVHGERRHMAEQARLGLASGIPNAVVQSNGDLLRLAPGGPEIIGHQTSGRLVLDGDVILPADGATMNERRKIALHGQISVAVALDGKGRVIGEPRLRTQGVPVEEDKAAFLEEAAAEAAQAVAKGQQDEEVLRERVRLAVRRTATRWTGKKPVVDVLLIRA</sequence>
<keyword evidence="5" id="KW-0269">Exonuclease</keyword>
<evidence type="ECO:0000256" key="1">
    <source>
        <dbReference type="ARBA" id="ARBA00022722"/>
    </source>
</evidence>
<dbReference type="CDD" id="cd07714">
    <property type="entry name" value="RNaseJ_MBL-fold"/>
    <property type="match status" value="1"/>
</dbReference>
<dbReference type="RefSeq" id="WP_021247114.1">
    <property type="nucleotide sequence ID" value="NZ_JACIIY010000005.1"/>
</dbReference>
<dbReference type="GO" id="GO:0046872">
    <property type="term" value="F:metal ion binding"/>
    <property type="evidence" value="ECO:0007669"/>
    <property type="project" value="UniProtKB-KW"/>
</dbReference>
<dbReference type="GO" id="GO:0004527">
    <property type="term" value="F:exonuclease activity"/>
    <property type="evidence" value="ECO:0007669"/>
    <property type="project" value="UniProtKB-KW"/>
</dbReference>
<keyword evidence="1" id="KW-0540">Nuclease</keyword>
<evidence type="ECO:0000256" key="4">
    <source>
        <dbReference type="ARBA" id="ARBA00022833"/>
    </source>
</evidence>
<evidence type="ECO:0000256" key="2">
    <source>
        <dbReference type="ARBA" id="ARBA00022723"/>
    </source>
</evidence>
<evidence type="ECO:0000313" key="8">
    <source>
        <dbReference type="EMBL" id="TWH96108.1"/>
    </source>
</evidence>
<evidence type="ECO:0000256" key="5">
    <source>
        <dbReference type="ARBA" id="ARBA00022839"/>
    </source>
</evidence>
<dbReference type="InterPro" id="IPR042173">
    <property type="entry name" value="RNase_J_2"/>
</dbReference>
<dbReference type="Proteomes" id="UP000316624">
    <property type="component" value="Unassembled WGS sequence"/>
</dbReference>
<keyword evidence="4" id="KW-0862">Zinc</keyword>
<reference evidence="8 9" key="1">
    <citation type="journal article" date="2015" name="Stand. Genomic Sci.">
        <title>Genomic Encyclopedia of Bacterial and Archaeal Type Strains, Phase III: the genomes of soil and plant-associated and newly described type strains.</title>
        <authorList>
            <person name="Whitman W.B."/>
            <person name="Woyke T."/>
            <person name="Klenk H.P."/>
            <person name="Zhou Y."/>
            <person name="Lilburn T.G."/>
            <person name="Beck B.J."/>
            <person name="De Vos P."/>
            <person name="Vandamme P."/>
            <person name="Eisen J.A."/>
            <person name="Garrity G."/>
            <person name="Hugenholtz P."/>
            <person name="Kyrpides N.C."/>
        </authorList>
    </citation>
    <scope>NUCLEOTIDE SEQUENCE [LARGE SCALE GENOMIC DNA]</scope>
    <source>
        <strain evidence="8 9">CGMCC 1.7748</strain>
    </source>
</reference>
<evidence type="ECO:0000259" key="7">
    <source>
        <dbReference type="SMART" id="SM00849"/>
    </source>
</evidence>
<dbReference type="InterPro" id="IPR055132">
    <property type="entry name" value="RNase_J_b_CASP"/>
</dbReference>
<organism evidence="8 9">
    <name type="scientific">Sphingobium wenxiniae (strain DSM 21828 / CGMCC 1.7748 / JZ-1)</name>
    <dbReference type="NCBI Taxonomy" id="595605"/>
    <lineage>
        <taxon>Bacteria</taxon>
        <taxon>Pseudomonadati</taxon>
        <taxon>Pseudomonadota</taxon>
        <taxon>Alphaproteobacteria</taxon>
        <taxon>Sphingomonadales</taxon>
        <taxon>Sphingomonadaceae</taxon>
        <taxon>Sphingobium</taxon>
    </lineage>
</organism>
<proteinExistence type="predicted"/>
<dbReference type="InterPro" id="IPR041636">
    <property type="entry name" value="RNase_J_C"/>
</dbReference>
<feature type="domain" description="Metallo-beta-lactamase" evidence="7">
    <location>
        <begin position="19"/>
        <end position="214"/>
    </location>
</feature>
<evidence type="ECO:0000256" key="6">
    <source>
        <dbReference type="ARBA" id="ARBA00022884"/>
    </source>
</evidence>
<dbReference type="AlphaFoldDB" id="A0A562KL00"/>
<dbReference type="Pfam" id="PF17770">
    <property type="entry name" value="RNase_J_C"/>
    <property type="match status" value="1"/>
</dbReference>
<comment type="caution">
    <text evidence="8">The sequence shown here is derived from an EMBL/GenBank/DDBJ whole genome shotgun (WGS) entry which is preliminary data.</text>
</comment>